<dbReference type="RefSeq" id="WP_188376869.1">
    <property type="nucleotide sequence ID" value="NZ_BMEL01000002.1"/>
</dbReference>
<name>A0A917EWN8_HALAA</name>
<feature type="domain" description="MurNAc-LAA" evidence="2">
    <location>
        <begin position="70"/>
        <end position="186"/>
    </location>
</feature>
<evidence type="ECO:0000313" key="4">
    <source>
        <dbReference type="Proteomes" id="UP000660110"/>
    </source>
</evidence>
<keyword evidence="1" id="KW-0378">Hydrolase</keyword>
<dbReference type="SMART" id="SM00646">
    <property type="entry name" value="Ami_3"/>
    <property type="match status" value="1"/>
</dbReference>
<dbReference type="GO" id="GO:0009253">
    <property type="term" value="P:peptidoglycan catabolic process"/>
    <property type="evidence" value="ECO:0007669"/>
    <property type="project" value="InterPro"/>
</dbReference>
<dbReference type="PANTHER" id="PTHR30404">
    <property type="entry name" value="N-ACETYLMURAMOYL-L-ALANINE AMIDASE"/>
    <property type="match status" value="1"/>
</dbReference>
<gene>
    <name evidence="3" type="ORF">GCM10010954_14790</name>
</gene>
<dbReference type="SUPFAM" id="SSF53187">
    <property type="entry name" value="Zn-dependent exopeptidases"/>
    <property type="match status" value="1"/>
</dbReference>
<dbReference type="Proteomes" id="UP000660110">
    <property type="component" value="Unassembled WGS sequence"/>
</dbReference>
<accession>A0A917EWN8</accession>
<dbReference type="Pfam" id="PF01520">
    <property type="entry name" value="Amidase_3"/>
    <property type="match status" value="1"/>
</dbReference>
<dbReference type="AlphaFoldDB" id="A0A917EWN8"/>
<reference evidence="3" key="1">
    <citation type="journal article" date="2014" name="Int. J. Syst. Evol. Microbiol.">
        <title>Complete genome sequence of Corynebacterium casei LMG S-19264T (=DSM 44701T), isolated from a smear-ripened cheese.</title>
        <authorList>
            <consortium name="US DOE Joint Genome Institute (JGI-PGF)"/>
            <person name="Walter F."/>
            <person name="Albersmeier A."/>
            <person name="Kalinowski J."/>
            <person name="Ruckert C."/>
        </authorList>
    </citation>
    <scope>NUCLEOTIDE SEQUENCE</scope>
    <source>
        <strain evidence="3">CGMCC 1.12153</strain>
    </source>
</reference>
<comment type="caution">
    <text evidence="3">The sequence shown here is derived from an EMBL/GenBank/DDBJ whole genome shotgun (WGS) entry which is preliminary data.</text>
</comment>
<sequence>MSILIALDDGHGINTPTKRTPFISSIGRTIKENEFNREVVRRLNNLLKTCGFHTLLVAPEDKDIPLSIRTNRANRAGADAYISIHYNAYDGQFSGDNPSGIELYVYPGHLNKDAGRLAHSIGGYLKQGTKQHYRGVKEADFHVLRETSMIAVLTESGFMDHPKEALLMREPMFQNEVAVEHAKGICDFFNIPFKASSKRPWYVGRRVESIYEGELRFYSQPSWDSQAVAGYVQKGYGFPRIVDRVMVEGHNQYKVENSKGLPFYITASETYVKVT</sequence>
<evidence type="ECO:0000313" key="3">
    <source>
        <dbReference type="EMBL" id="GGF17171.1"/>
    </source>
</evidence>
<dbReference type="CDD" id="cd02696">
    <property type="entry name" value="MurNAc-LAA"/>
    <property type="match status" value="1"/>
</dbReference>
<protein>
    <recommendedName>
        <fullName evidence="2">MurNAc-LAA domain-containing protein</fullName>
    </recommendedName>
</protein>
<proteinExistence type="predicted"/>
<dbReference type="Gene3D" id="3.40.630.40">
    <property type="entry name" value="Zn-dependent exopeptidases"/>
    <property type="match status" value="1"/>
</dbReference>
<dbReference type="EMBL" id="BMEL01000002">
    <property type="protein sequence ID" value="GGF17171.1"/>
    <property type="molecule type" value="Genomic_DNA"/>
</dbReference>
<evidence type="ECO:0000256" key="1">
    <source>
        <dbReference type="ARBA" id="ARBA00022801"/>
    </source>
</evidence>
<keyword evidence="4" id="KW-1185">Reference proteome</keyword>
<dbReference type="InterPro" id="IPR050695">
    <property type="entry name" value="N-acetylmuramoyl_amidase_3"/>
</dbReference>
<dbReference type="GO" id="GO:0030288">
    <property type="term" value="C:outer membrane-bounded periplasmic space"/>
    <property type="evidence" value="ECO:0007669"/>
    <property type="project" value="TreeGrafter"/>
</dbReference>
<reference evidence="3" key="2">
    <citation type="submission" date="2020-09" db="EMBL/GenBank/DDBJ databases">
        <authorList>
            <person name="Sun Q."/>
            <person name="Zhou Y."/>
        </authorList>
    </citation>
    <scope>NUCLEOTIDE SEQUENCE</scope>
    <source>
        <strain evidence="3">CGMCC 1.12153</strain>
    </source>
</reference>
<organism evidence="3 4">
    <name type="scientific">Halobacillus andaensis</name>
    <dbReference type="NCBI Taxonomy" id="1176239"/>
    <lineage>
        <taxon>Bacteria</taxon>
        <taxon>Bacillati</taxon>
        <taxon>Bacillota</taxon>
        <taxon>Bacilli</taxon>
        <taxon>Bacillales</taxon>
        <taxon>Bacillaceae</taxon>
        <taxon>Halobacillus</taxon>
    </lineage>
</organism>
<dbReference type="InterPro" id="IPR002508">
    <property type="entry name" value="MurNAc-LAA_cat"/>
</dbReference>
<dbReference type="PANTHER" id="PTHR30404:SF0">
    <property type="entry name" value="N-ACETYLMURAMOYL-L-ALANINE AMIDASE AMIC"/>
    <property type="match status" value="1"/>
</dbReference>
<dbReference type="GO" id="GO:0008745">
    <property type="term" value="F:N-acetylmuramoyl-L-alanine amidase activity"/>
    <property type="evidence" value="ECO:0007669"/>
    <property type="project" value="InterPro"/>
</dbReference>
<evidence type="ECO:0000259" key="2">
    <source>
        <dbReference type="SMART" id="SM00646"/>
    </source>
</evidence>